<feature type="region of interest" description="Disordered" evidence="3">
    <location>
        <begin position="507"/>
        <end position="526"/>
    </location>
</feature>
<dbReference type="Gene3D" id="3.80.10.10">
    <property type="entry name" value="Ribonuclease Inhibitor"/>
    <property type="match status" value="2"/>
</dbReference>
<keyword evidence="2" id="KW-0677">Repeat</keyword>
<dbReference type="PANTHER" id="PTHR48051:SF46">
    <property type="entry name" value="LEUCINE RICH REPEAT-CONTAINING DOMAIN PROTEIN"/>
    <property type="match status" value="1"/>
</dbReference>
<organism evidence="4 5">
    <name type="scientific">Tanacetum coccineum</name>
    <dbReference type="NCBI Taxonomy" id="301880"/>
    <lineage>
        <taxon>Eukaryota</taxon>
        <taxon>Viridiplantae</taxon>
        <taxon>Streptophyta</taxon>
        <taxon>Embryophyta</taxon>
        <taxon>Tracheophyta</taxon>
        <taxon>Spermatophyta</taxon>
        <taxon>Magnoliopsida</taxon>
        <taxon>eudicotyledons</taxon>
        <taxon>Gunneridae</taxon>
        <taxon>Pentapetalae</taxon>
        <taxon>asterids</taxon>
        <taxon>campanulids</taxon>
        <taxon>Asterales</taxon>
        <taxon>Asteraceae</taxon>
        <taxon>Asteroideae</taxon>
        <taxon>Anthemideae</taxon>
        <taxon>Anthemidinae</taxon>
        <taxon>Tanacetum</taxon>
    </lineage>
</organism>
<proteinExistence type="predicted"/>
<dbReference type="Proteomes" id="UP001151760">
    <property type="component" value="Unassembled WGS sequence"/>
</dbReference>
<evidence type="ECO:0000256" key="2">
    <source>
        <dbReference type="ARBA" id="ARBA00022737"/>
    </source>
</evidence>
<dbReference type="PANTHER" id="PTHR48051">
    <property type="match status" value="1"/>
</dbReference>
<dbReference type="InterPro" id="IPR003591">
    <property type="entry name" value="Leu-rich_rpt_typical-subtyp"/>
</dbReference>
<dbReference type="EMBL" id="BQNB010020204">
    <property type="protein sequence ID" value="GJT93446.1"/>
    <property type="molecule type" value="Genomic_DNA"/>
</dbReference>
<evidence type="ECO:0000256" key="3">
    <source>
        <dbReference type="SAM" id="MobiDB-lite"/>
    </source>
</evidence>
<evidence type="ECO:0000313" key="5">
    <source>
        <dbReference type="Proteomes" id="UP001151760"/>
    </source>
</evidence>
<dbReference type="Pfam" id="PF00560">
    <property type="entry name" value="LRR_1"/>
    <property type="match status" value="1"/>
</dbReference>
<reference evidence="4" key="2">
    <citation type="submission" date="2022-01" db="EMBL/GenBank/DDBJ databases">
        <authorList>
            <person name="Yamashiro T."/>
            <person name="Shiraishi A."/>
            <person name="Satake H."/>
            <person name="Nakayama K."/>
        </authorList>
    </citation>
    <scope>NUCLEOTIDE SEQUENCE</scope>
</reference>
<keyword evidence="1" id="KW-0433">Leucine-rich repeat</keyword>
<accession>A0ABQ5I146</accession>
<protein>
    <submittedName>
        <fullName evidence="4">TMV resistance protein N</fullName>
    </submittedName>
</protein>
<name>A0ABQ5I146_9ASTR</name>
<comment type="caution">
    <text evidence="4">The sequence shown here is derived from an EMBL/GenBank/DDBJ whole genome shotgun (WGS) entry which is preliminary data.</text>
</comment>
<gene>
    <name evidence="4" type="ORF">Tco_1082291</name>
</gene>
<reference evidence="4" key="1">
    <citation type="journal article" date="2022" name="Int. J. Mol. Sci.">
        <title>Draft Genome of Tanacetum Coccineum: Genomic Comparison of Closely Related Tanacetum-Family Plants.</title>
        <authorList>
            <person name="Yamashiro T."/>
            <person name="Shiraishi A."/>
            <person name="Nakayama K."/>
            <person name="Satake H."/>
        </authorList>
    </citation>
    <scope>NUCLEOTIDE SEQUENCE</scope>
</reference>
<evidence type="ECO:0000256" key="1">
    <source>
        <dbReference type="ARBA" id="ARBA00022614"/>
    </source>
</evidence>
<dbReference type="SMART" id="SM00369">
    <property type="entry name" value="LRR_TYP"/>
    <property type="match status" value="2"/>
</dbReference>
<dbReference type="InterPro" id="IPR032675">
    <property type="entry name" value="LRR_dom_sf"/>
</dbReference>
<dbReference type="InterPro" id="IPR050216">
    <property type="entry name" value="LRR_domain-containing"/>
</dbReference>
<sequence>MLGKLTSLQKLDLCHCPNILQISHEVGSLKLLVHLNLSENTFYSLPDSLCQLQLRKLNLSGCTNLKSIPSLPPSIKKIKARDCICLVNLPPNMSQLQLLMKLELDNCLRLGSAGFMKCTGLKNLSSFSMRHCNVSQVSSEIRNLVSLQYLYLSGNIFSVLPDSFNNLSELVHFRIDDCSELHLLPVLPSNLDYIYAPWCPSLKVMTFDPMQNAYVLRSKAFKHQVYIKELSIDCPPILYKIVNHYLHFGHKEFCLVTGFRCGEGSELVNDKIHFLYRLFLDKDKNQRKNAKVKELWQIIDNEKLWRVLDDEDAVRIVPFIQAVKPKVSDFQRYESEVVDYVHAEEEVFPRPQNVPVDVVQKQDGDVSSYFKGRFEPKIMDAVDLLCKQVIDVRPEMKGMVDELRTMVIDSLTTIVESVVENARVVQAEVVNGETNLVDCPIVENVVYDPKNLSLKADDLVKPTQVNNDLDDYMDIEKEPSKYCLDNMTISIEEDTGNGEFTVRLSEEANHDADKSKINNSTSEEESKRCNNLESNEFPLTSSSVVDGAQDKLEPFIEISGLKGTDIAKIQENGQNWTNTDTGTNRVQKSREFLAKFNKVNLGQPTKDKRQEAVFIK</sequence>
<dbReference type="InterPro" id="IPR001611">
    <property type="entry name" value="Leu-rich_rpt"/>
</dbReference>
<feature type="compositionally biased region" description="Basic and acidic residues" evidence="3">
    <location>
        <begin position="507"/>
        <end position="516"/>
    </location>
</feature>
<dbReference type="SUPFAM" id="SSF52047">
    <property type="entry name" value="RNI-like"/>
    <property type="match status" value="1"/>
</dbReference>
<evidence type="ECO:0000313" key="4">
    <source>
        <dbReference type="EMBL" id="GJT93446.1"/>
    </source>
</evidence>
<keyword evidence="5" id="KW-1185">Reference proteome</keyword>